<comment type="subcellular location">
    <subcellularLocation>
        <location evidence="9">Cytoplasm</location>
    </subcellularLocation>
</comment>
<keyword evidence="6 9" id="KW-0460">Magnesium</keyword>
<keyword evidence="4 9" id="KW-0418">Kinase</keyword>
<keyword evidence="8 9" id="KW-0119">Carbohydrate metabolism</keyword>
<feature type="domain" description="Carbohydrate kinase PfkB" evidence="10">
    <location>
        <begin position="3"/>
        <end position="287"/>
    </location>
</feature>
<evidence type="ECO:0000256" key="7">
    <source>
        <dbReference type="ARBA" id="ARBA00022958"/>
    </source>
</evidence>
<protein>
    <recommendedName>
        <fullName evidence="9">Ribokinase</fullName>
        <shortName evidence="9">RK</shortName>
        <ecNumber evidence="9">2.7.1.15</ecNumber>
    </recommendedName>
</protein>
<dbReference type="PANTHER" id="PTHR10584">
    <property type="entry name" value="SUGAR KINASE"/>
    <property type="match status" value="1"/>
</dbReference>
<comment type="caution">
    <text evidence="11">The sequence shown here is derived from an EMBL/GenBank/DDBJ whole genome shotgun (WGS) entry which is preliminary data.</text>
</comment>
<dbReference type="GO" id="GO:0005737">
    <property type="term" value="C:cytoplasm"/>
    <property type="evidence" value="ECO:0007669"/>
    <property type="project" value="UniProtKB-SubCell"/>
</dbReference>
<dbReference type="InterPro" id="IPR002139">
    <property type="entry name" value="Ribo/fructo_kinase"/>
</dbReference>
<dbReference type="InterPro" id="IPR029056">
    <property type="entry name" value="Ribokinase-like"/>
</dbReference>
<keyword evidence="9" id="KW-0963">Cytoplasm</keyword>
<comment type="activity regulation">
    <text evidence="9">Activated by a monovalent cation that binds near, but not in, the active site. The most likely occupant of the site in vivo is potassium. Ion binding induces a conformational change that may alter substrate affinity.</text>
</comment>
<comment type="function">
    <text evidence="9">Catalyzes the phosphorylation of ribose at O-5 in a reaction requiring ATP and magnesium. The resulting D-ribose-5-phosphate can then be used either for sythesis of nucleotides, histidine, and tryptophan, or as a component of the pentose phosphate pathway.</text>
</comment>
<dbReference type="EMBL" id="DVJS01000010">
    <property type="protein sequence ID" value="HIS96398.1"/>
    <property type="molecule type" value="Genomic_DNA"/>
</dbReference>
<evidence type="ECO:0000256" key="5">
    <source>
        <dbReference type="ARBA" id="ARBA00022840"/>
    </source>
</evidence>
<feature type="binding site" evidence="9">
    <location>
        <position position="275"/>
    </location>
    <ligand>
        <name>K(+)</name>
        <dbReference type="ChEBI" id="CHEBI:29103"/>
    </ligand>
</feature>
<accession>A0A9D1G350</accession>
<dbReference type="GO" id="GO:0005524">
    <property type="term" value="F:ATP binding"/>
    <property type="evidence" value="ECO:0007669"/>
    <property type="project" value="UniProtKB-UniRule"/>
</dbReference>
<dbReference type="InterPro" id="IPR011877">
    <property type="entry name" value="Ribokinase"/>
</dbReference>
<feature type="binding site" evidence="9">
    <location>
        <position position="284"/>
    </location>
    <ligand>
        <name>K(+)</name>
        <dbReference type="ChEBI" id="CHEBI:29103"/>
    </ligand>
</feature>
<comment type="cofactor">
    <cofactor evidence="9">
        <name>Mg(2+)</name>
        <dbReference type="ChEBI" id="CHEBI:18420"/>
    </cofactor>
    <text evidence="9">Requires a divalent cation, most likely magnesium in vivo, as an electrophilic catalyst to aid phosphoryl group transfer. It is the chelate of the metal and the nucleotide that is the actual substrate.</text>
</comment>
<name>A0A9D1G350_9FIRM</name>
<dbReference type="CDD" id="cd01174">
    <property type="entry name" value="ribokinase"/>
    <property type="match status" value="1"/>
</dbReference>
<comment type="similarity">
    <text evidence="9">Belongs to the carbohydrate kinase PfkB family. Ribokinase subfamily.</text>
</comment>
<organism evidence="11 12">
    <name type="scientific">Candidatus Scatomorpha pullistercoris</name>
    <dbReference type="NCBI Taxonomy" id="2840929"/>
    <lineage>
        <taxon>Bacteria</taxon>
        <taxon>Bacillati</taxon>
        <taxon>Bacillota</taxon>
        <taxon>Clostridia</taxon>
        <taxon>Eubacteriales</taxon>
        <taxon>Candidatus Scatomorpha</taxon>
    </lineage>
</organism>
<evidence type="ECO:0000256" key="1">
    <source>
        <dbReference type="ARBA" id="ARBA00022679"/>
    </source>
</evidence>
<feature type="binding site" evidence="9">
    <location>
        <begin position="213"/>
        <end position="218"/>
    </location>
    <ligand>
        <name>ATP</name>
        <dbReference type="ChEBI" id="CHEBI:30616"/>
    </ligand>
</feature>
<dbReference type="PANTHER" id="PTHR10584:SF166">
    <property type="entry name" value="RIBOKINASE"/>
    <property type="match status" value="1"/>
</dbReference>
<evidence type="ECO:0000259" key="10">
    <source>
        <dbReference type="Pfam" id="PF00294"/>
    </source>
</evidence>
<dbReference type="EC" id="2.7.1.15" evidence="9"/>
<evidence type="ECO:0000313" key="11">
    <source>
        <dbReference type="EMBL" id="HIS96398.1"/>
    </source>
</evidence>
<feature type="binding site" evidence="9">
    <location>
        <begin position="244"/>
        <end position="245"/>
    </location>
    <ligand>
        <name>ATP</name>
        <dbReference type="ChEBI" id="CHEBI:30616"/>
    </ligand>
</feature>
<keyword evidence="2 9" id="KW-0479">Metal-binding</keyword>
<dbReference type="GO" id="GO:0019303">
    <property type="term" value="P:D-ribose catabolic process"/>
    <property type="evidence" value="ECO:0007669"/>
    <property type="project" value="UniProtKB-UniRule"/>
</dbReference>
<dbReference type="Pfam" id="PF00294">
    <property type="entry name" value="PfkB"/>
    <property type="match status" value="1"/>
</dbReference>
<feature type="binding site" evidence="9">
    <location>
        <position position="245"/>
    </location>
    <ligand>
        <name>substrate</name>
    </ligand>
</feature>
<feature type="binding site" evidence="9">
    <location>
        <position position="136"/>
    </location>
    <ligand>
        <name>substrate</name>
    </ligand>
</feature>
<comment type="pathway">
    <text evidence="9">Carbohydrate metabolism; D-ribose degradation; D-ribose 5-phosphate from beta-D-ribopyranose: step 2/2.</text>
</comment>
<dbReference type="Gene3D" id="3.40.1190.20">
    <property type="match status" value="1"/>
</dbReference>
<feature type="binding site" evidence="9">
    <location>
        <position position="179"/>
    </location>
    <ligand>
        <name>ATP</name>
        <dbReference type="ChEBI" id="CHEBI:30616"/>
    </ligand>
</feature>
<comment type="caution">
    <text evidence="9">Lacks conserved residue(s) required for the propagation of feature annotation.</text>
</comment>
<comment type="catalytic activity">
    <reaction evidence="9">
        <text>D-ribose + ATP = D-ribose 5-phosphate + ADP + H(+)</text>
        <dbReference type="Rhea" id="RHEA:13697"/>
        <dbReference type="ChEBI" id="CHEBI:15378"/>
        <dbReference type="ChEBI" id="CHEBI:30616"/>
        <dbReference type="ChEBI" id="CHEBI:47013"/>
        <dbReference type="ChEBI" id="CHEBI:78346"/>
        <dbReference type="ChEBI" id="CHEBI:456216"/>
        <dbReference type="EC" id="2.7.1.15"/>
    </reaction>
</comment>
<feature type="binding site" evidence="9">
    <location>
        <position position="239"/>
    </location>
    <ligand>
        <name>K(+)</name>
        <dbReference type="ChEBI" id="CHEBI:29103"/>
    </ligand>
</feature>
<dbReference type="PRINTS" id="PR00990">
    <property type="entry name" value="RIBOKINASE"/>
</dbReference>
<sequence>MKALCFGSMNIDYVYSLDHIVAPGETIFSTGREIFAGGKGLNQSVAMAKAGLPVWHAGICGTGGELLTDMLEANGVDTSLIRHADAAPGHTVIQVDAKGQNCIIVYGGTNRAITTEYIREVLANFGAGDMILLQNEVNRLDEIIDEAHARGLKVVLNPSPFDAAVLSCDLDKVDLFLVNEVEGSQISGLPATEPEAILDWFAGAHPTAAVILTLGSDGAWYSDAQERRFQPAVPTKAVDTTAAGDTFSGFFLEGWMNGRSVAESLLRAARAASIAVSRKGAAPSIPSAAELDSYGRE</sequence>
<evidence type="ECO:0000256" key="9">
    <source>
        <dbReference type="HAMAP-Rule" id="MF_01987"/>
    </source>
</evidence>
<feature type="binding site" evidence="9">
    <location>
        <position position="280"/>
    </location>
    <ligand>
        <name>K(+)</name>
        <dbReference type="ChEBI" id="CHEBI:29103"/>
    </ligand>
</feature>
<dbReference type="HAMAP" id="MF_01987">
    <property type="entry name" value="Ribokinase"/>
    <property type="match status" value="1"/>
</dbReference>
<proteinExistence type="inferred from homology"/>
<dbReference type="GO" id="GO:0046872">
    <property type="term" value="F:metal ion binding"/>
    <property type="evidence" value="ECO:0007669"/>
    <property type="project" value="UniProtKB-KW"/>
</dbReference>
<keyword evidence="5 9" id="KW-0067">ATP-binding</keyword>
<feature type="binding site" evidence="9">
    <location>
        <position position="278"/>
    </location>
    <ligand>
        <name>K(+)</name>
        <dbReference type="ChEBI" id="CHEBI:29103"/>
    </ligand>
</feature>
<keyword evidence="7 9" id="KW-0630">Potassium</keyword>
<evidence type="ECO:0000256" key="6">
    <source>
        <dbReference type="ARBA" id="ARBA00022842"/>
    </source>
</evidence>
<dbReference type="SUPFAM" id="SSF53613">
    <property type="entry name" value="Ribokinase-like"/>
    <property type="match status" value="1"/>
</dbReference>
<reference evidence="11" key="1">
    <citation type="submission" date="2020-10" db="EMBL/GenBank/DDBJ databases">
        <authorList>
            <person name="Gilroy R."/>
        </authorList>
    </citation>
    <scope>NUCLEOTIDE SEQUENCE</scope>
    <source>
        <strain evidence="11">ChiHecec3B27-6122</strain>
    </source>
</reference>
<dbReference type="GO" id="GO:0004747">
    <property type="term" value="F:ribokinase activity"/>
    <property type="evidence" value="ECO:0007669"/>
    <property type="project" value="UniProtKB-UniRule"/>
</dbReference>
<dbReference type="Proteomes" id="UP000886876">
    <property type="component" value="Unassembled WGS sequence"/>
</dbReference>
<dbReference type="InterPro" id="IPR011611">
    <property type="entry name" value="PfkB_dom"/>
</dbReference>
<comment type="subunit">
    <text evidence="9">Homodimer.</text>
</comment>
<evidence type="ECO:0000256" key="4">
    <source>
        <dbReference type="ARBA" id="ARBA00022777"/>
    </source>
</evidence>
<evidence type="ECO:0000256" key="3">
    <source>
        <dbReference type="ARBA" id="ARBA00022741"/>
    </source>
</evidence>
<keyword evidence="1 9" id="KW-0808">Transferase</keyword>
<reference evidence="11" key="2">
    <citation type="journal article" date="2021" name="PeerJ">
        <title>Extensive microbial diversity within the chicken gut microbiome revealed by metagenomics and culture.</title>
        <authorList>
            <person name="Gilroy R."/>
            <person name="Ravi A."/>
            <person name="Getino M."/>
            <person name="Pursley I."/>
            <person name="Horton D.L."/>
            <person name="Alikhan N.F."/>
            <person name="Baker D."/>
            <person name="Gharbi K."/>
            <person name="Hall N."/>
            <person name="Watson M."/>
            <person name="Adriaenssens E.M."/>
            <person name="Foster-Nyarko E."/>
            <person name="Jarju S."/>
            <person name="Secka A."/>
            <person name="Antonio M."/>
            <person name="Oren A."/>
            <person name="Chaudhuri R.R."/>
            <person name="La Ragione R."/>
            <person name="Hildebrand F."/>
            <person name="Pallen M.J."/>
        </authorList>
    </citation>
    <scope>NUCLEOTIDE SEQUENCE</scope>
    <source>
        <strain evidence="11">ChiHecec3B27-6122</strain>
    </source>
</reference>
<evidence type="ECO:0000256" key="8">
    <source>
        <dbReference type="ARBA" id="ARBA00023277"/>
    </source>
</evidence>
<feature type="active site" description="Proton acceptor" evidence="9">
    <location>
        <position position="245"/>
    </location>
</feature>
<feature type="binding site" evidence="9">
    <location>
        <begin position="38"/>
        <end position="42"/>
    </location>
    <ligand>
        <name>substrate</name>
    </ligand>
</feature>
<keyword evidence="3 9" id="KW-0547">Nucleotide-binding</keyword>
<evidence type="ECO:0000313" key="12">
    <source>
        <dbReference type="Proteomes" id="UP000886876"/>
    </source>
</evidence>
<feature type="binding site" evidence="9">
    <location>
        <begin position="10"/>
        <end position="12"/>
    </location>
    <ligand>
        <name>substrate</name>
    </ligand>
</feature>
<evidence type="ECO:0000256" key="2">
    <source>
        <dbReference type="ARBA" id="ARBA00022723"/>
    </source>
</evidence>
<gene>
    <name evidence="9" type="primary">rbsK</name>
    <name evidence="11" type="ORF">IAD42_00315</name>
</gene>
<dbReference type="AlphaFoldDB" id="A0A9D1G350"/>
<feature type="binding site" evidence="9">
    <location>
        <position position="241"/>
    </location>
    <ligand>
        <name>K(+)</name>
        <dbReference type="ChEBI" id="CHEBI:29103"/>
    </ligand>
</feature>